<keyword evidence="1" id="KW-0560">Oxidoreductase</keyword>
<dbReference type="PRINTS" id="PR00081">
    <property type="entry name" value="GDHRDH"/>
</dbReference>
<dbReference type="OrthoDB" id="191139at2759"/>
<protein>
    <submittedName>
        <fullName evidence="2">Uncharacterized protein</fullName>
    </submittedName>
</protein>
<name>A0A9J6G3M6_HAELO</name>
<dbReference type="PANTHER" id="PTHR43157:SF31">
    <property type="entry name" value="PHOSPHATIDYLINOSITOL-GLYCAN BIOSYNTHESIS CLASS F PROTEIN"/>
    <property type="match status" value="1"/>
</dbReference>
<dbReference type="PANTHER" id="PTHR43157">
    <property type="entry name" value="PHOSPHATIDYLINOSITOL-GLYCAN BIOSYNTHESIS CLASS F PROTEIN-RELATED"/>
    <property type="match status" value="1"/>
</dbReference>
<dbReference type="AlphaFoldDB" id="A0A9J6G3M6"/>
<keyword evidence="3" id="KW-1185">Reference proteome</keyword>
<dbReference type="Gene3D" id="3.40.50.720">
    <property type="entry name" value="NAD(P)-binding Rossmann-like Domain"/>
    <property type="match status" value="1"/>
</dbReference>
<comment type="caution">
    <text evidence="2">The sequence shown here is derived from an EMBL/GenBank/DDBJ whole genome shotgun (WGS) entry which is preliminary data.</text>
</comment>
<dbReference type="InterPro" id="IPR002347">
    <property type="entry name" value="SDR_fam"/>
</dbReference>
<dbReference type="Pfam" id="PF00106">
    <property type="entry name" value="adh_short"/>
    <property type="match status" value="1"/>
</dbReference>
<dbReference type="EMBL" id="JABSTR010000005">
    <property type="protein sequence ID" value="KAH9369559.1"/>
    <property type="molecule type" value="Genomic_DNA"/>
</dbReference>
<proteinExistence type="predicted"/>
<dbReference type="SUPFAM" id="SSF51735">
    <property type="entry name" value="NAD(P)-binding Rossmann-fold domains"/>
    <property type="match status" value="1"/>
</dbReference>
<dbReference type="Proteomes" id="UP000821853">
    <property type="component" value="Chromosome 3"/>
</dbReference>
<accession>A0A9J6G3M6</accession>
<dbReference type="OMA" id="NMEVANE"/>
<gene>
    <name evidence="2" type="ORF">HPB48_019653</name>
</gene>
<dbReference type="GO" id="GO:0016491">
    <property type="term" value="F:oxidoreductase activity"/>
    <property type="evidence" value="ECO:0007669"/>
    <property type="project" value="UniProtKB-KW"/>
</dbReference>
<evidence type="ECO:0000313" key="2">
    <source>
        <dbReference type="EMBL" id="KAH9369559.1"/>
    </source>
</evidence>
<dbReference type="VEuPathDB" id="VectorBase:HLOH_048819"/>
<reference evidence="2 3" key="1">
    <citation type="journal article" date="2020" name="Cell">
        <title>Large-Scale Comparative Analyses of Tick Genomes Elucidate Their Genetic Diversity and Vector Capacities.</title>
        <authorList>
            <consortium name="Tick Genome and Microbiome Consortium (TIGMIC)"/>
            <person name="Jia N."/>
            <person name="Wang J."/>
            <person name="Shi W."/>
            <person name="Du L."/>
            <person name="Sun Y."/>
            <person name="Zhan W."/>
            <person name="Jiang J.F."/>
            <person name="Wang Q."/>
            <person name="Zhang B."/>
            <person name="Ji P."/>
            <person name="Bell-Sakyi L."/>
            <person name="Cui X.M."/>
            <person name="Yuan T.T."/>
            <person name="Jiang B.G."/>
            <person name="Yang W.F."/>
            <person name="Lam T.T."/>
            <person name="Chang Q.C."/>
            <person name="Ding S.J."/>
            <person name="Wang X.J."/>
            <person name="Zhu J.G."/>
            <person name="Ruan X.D."/>
            <person name="Zhao L."/>
            <person name="Wei J.T."/>
            <person name="Ye R.Z."/>
            <person name="Que T.C."/>
            <person name="Du C.H."/>
            <person name="Zhou Y.H."/>
            <person name="Cheng J.X."/>
            <person name="Dai P.F."/>
            <person name="Guo W.B."/>
            <person name="Han X.H."/>
            <person name="Huang E.J."/>
            <person name="Li L.F."/>
            <person name="Wei W."/>
            <person name="Gao Y.C."/>
            <person name="Liu J.Z."/>
            <person name="Shao H.Z."/>
            <person name="Wang X."/>
            <person name="Wang C.C."/>
            <person name="Yang T.C."/>
            <person name="Huo Q.B."/>
            <person name="Li W."/>
            <person name="Chen H.Y."/>
            <person name="Chen S.E."/>
            <person name="Zhou L.G."/>
            <person name="Ni X.B."/>
            <person name="Tian J.H."/>
            <person name="Sheng Y."/>
            <person name="Liu T."/>
            <person name="Pan Y.S."/>
            <person name="Xia L.Y."/>
            <person name="Li J."/>
            <person name="Zhao F."/>
            <person name="Cao W.C."/>
        </authorList>
    </citation>
    <scope>NUCLEOTIDE SEQUENCE [LARGE SCALE GENOMIC DNA]</scope>
    <source>
        <strain evidence="2">HaeL-2018</strain>
    </source>
</reference>
<evidence type="ECO:0000256" key="1">
    <source>
        <dbReference type="ARBA" id="ARBA00023002"/>
    </source>
</evidence>
<evidence type="ECO:0000313" key="3">
    <source>
        <dbReference type="Proteomes" id="UP000821853"/>
    </source>
</evidence>
<sequence length="139" mass="15374">MWERPVMCESQAMMAGKTVIVTGATSGIGRETAKELAHRKARVIIGCRNLRKAKGVAQEIFEETRELVVVKHLDMTSLKSVRKFCDDVIRTEQRLDVLINNAGAIGGKCKGLQIRLQASSEGYCEYGCHAPTATLFQTF</sequence>
<organism evidence="2 3">
    <name type="scientific">Haemaphysalis longicornis</name>
    <name type="common">Bush tick</name>
    <dbReference type="NCBI Taxonomy" id="44386"/>
    <lineage>
        <taxon>Eukaryota</taxon>
        <taxon>Metazoa</taxon>
        <taxon>Ecdysozoa</taxon>
        <taxon>Arthropoda</taxon>
        <taxon>Chelicerata</taxon>
        <taxon>Arachnida</taxon>
        <taxon>Acari</taxon>
        <taxon>Parasitiformes</taxon>
        <taxon>Ixodida</taxon>
        <taxon>Ixodoidea</taxon>
        <taxon>Ixodidae</taxon>
        <taxon>Haemaphysalinae</taxon>
        <taxon>Haemaphysalis</taxon>
    </lineage>
</organism>
<dbReference type="InterPro" id="IPR036291">
    <property type="entry name" value="NAD(P)-bd_dom_sf"/>
</dbReference>